<organism evidence="4 5">
    <name type="scientific">Pirellulimonas nuda</name>
    <dbReference type="NCBI Taxonomy" id="2528009"/>
    <lineage>
        <taxon>Bacteria</taxon>
        <taxon>Pseudomonadati</taxon>
        <taxon>Planctomycetota</taxon>
        <taxon>Planctomycetia</taxon>
        <taxon>Pirellulales</taxon>
        <taxon>Lacipirellulaceae</taxon>
        <taxon>Pirellulimonas</taxon>
    </lineage>
</organism>
<evidence type="ECO:0000313" key="4">
    <source>
        <dbReference type="EMBL" id="QDU91688.1"/>
    </source>
</evidence>
<dbReference type="Proteomes" id="UP000317429">
    <property type="component" value="Chromosome"/>
</dbReference>
<dbReference type="AlphaFoldDB" id="A0A518DJN4"/>
<gene>
    <name evidence="4" type="ORF">Pla175_51180</name>
</gene>
<dbReference type="RefSeq" id="WP_145291848.1">
    <property type="nucleotide sequence ID" value="NZ_CP036291.1"/>
</dbReference>
<dbReference type="PANTHER" id="PTHR35303:SF5">
    <property type="entry name" value="OS02G0197800 PROTEIN"/>
    <property type="match status" value="1"/>
</dbReference>
<accession>A0A518DJN4</accession>
<proteinExistence type="predicted"/>
<protein>
    <recommendedName>
        <fullName evidence="3">Gamma-butyrobetaine hydroxylase-like N-terminal domain-containing protein</fullName>
    </recommendedName>
</protein>
<dbReference type="OrthoDB" id="9794178at2"/>
<dbReference type="Gene3D" id="3.30.2020.30">
    <property type="match status" value="1"/>
</dbReference>
<keyword evidence="2" id="KW-0408">Iron</keyword>
<name>A0A518DJN4_9BACT</name>
<dbReference type="GO" id="GO:0046872">
    <property type="term" value="F:metal ion binding"/>
    <property type="evidence" value="ECO:0007669"/>
    <property type="project" value="UniProtKB-KW"/>
</dbReference>
<sequence length="106" mass="11772">MSQPTPTGIERLPERRLRIAWSDGQTREYSARELRGACPCASCREKQSAPPPSPLQLNVLSEAETLPLEIIGMAPVGSYAYRIHFSDGHNTGLFTFERLRELGESA</sequence>
<feature type="domain" description="Gamma-butyrobetaine hydroxylase-like N-terminal" evidence="3">
    <location>
        <begin position="14"/>
        <end position="100"/>
    </location>
</feature>
<dbReference type="EMBL" id="CP036291">
    <property type="protein sequence ID" value="QDU91688.1"/>
    <property type="molecule type" value="Genomic_DNA"/>
</dbReference>
<reference evidence="4 5" key="1">
    <citation type="submission" date="2019-02" db="EMBL/GenBank/DDBJ databases">
        <title>Deep-cultivation of Planctomycetes and their phenomic and genomic characterization uncovers novel biology.</title>
        <authorList>
            <person name="Wiegand S."/>
            <person name="Jogler M."/>
            <person name="Boedeker C."/>
            <person name="Pinto D."/>
            <person name="Vollmers J."/>
            <person name="Rivas-Marin E."/>
            <person name="Kohn T."/>
            <person name="Peeters S.H."/>
            <person name="Heuer A."/>
            <person name="Rast P."/>
            <person name="Oberbeckmann S."/>
            <person name="Bunk B."/>
            <person name="Jeske O."/>
            <person name="Meyerdierks A."/>
            <person name="Storesund J.E."/>
            <person name="Kallscheuer N."/>
            <person name="Luecker S."/>
            <person name="Lage O.M."/>
            <person name="Pohl T."/>
            <person name="Merkel B.J."/>
            <person name="Hornburger P."/>
            <person name="Mueller R.-W."/>
            <person name="Bruemmer F."/>
            <person name="Labrenz M."/>
            <person name="Spormann A.M."/>
            <person name="Op den Camp H."/>
            <person name="Overmann J."/>
            <person name="Amann R."/>
            <person name="Jetten M.S.M."/>
            <person name="Mascher T."/>
            <person name="Medema M.H."/>
            <person name="Devos D.P."/>
            <person name="Kaster A.-K."/>
            <person name="Ovreas L."/>
            <person name="Rohde M."/>
            <person name="Galperin M.Y."/>
            <person name="Jogler C."/>
        </authorList>
    </citation>
    <scope>NUCLEOTIDE SEQUENCE [LARGE SCALE GENOMIC DNA]</scope>
    <source>
        <strain evidence="4 5">Pla175</strain>
    </source>
</reference>
<dbReference type="InterPro" id="IPR010376">
    <property type="entry name" value="GBBH-like_N"/>
</dbReference>
<dbReference type="PANTHER" id="PTHR35303">
    <property type="entry name" value="OS02G0197800 PROTEIN"/>
    <property type="match status" value="1"/>
</dbReference>
<evidence type="ECO:0000313" key="5">
    <source>
        <dbReference type="Proteomes" id="UP000317429"/>
    </source>
</evidence>
<keyword evidence="1" id="KW-0479">Metal-binding</keyword>
<dbReference type="KEGG" id="pnd:Pla175_51180"/>
<evidence type="ECO:0000256" key="1">
    <source>
        <dbReference type="ARBA" id="ARBA00022723"/>
    </source>
</evidence>
<evidence type="ECO:0000259" key="3">
    <source>
        <dbReference type="Pfam" id="PF06155"/>
    </source>
</evidence>
<evidence type="ECO:0000256" key="2">
    <source>
        <dbReference type="ARBA" id="ARBA00023004"/>
    </source>
</evidence>
<keyword evidence="5" id="KW-1185">Reference proteome</keyword>
<dbReference type="Pfam" id="PF06155">
    <property type="entry name" value="GBBH-like_N"/>
    <property type="match status" value="1"/>
</dbReference>
<dbReference type="InterPro" id="IPR038492">
    <property type="entry name" value="GBBH-like_N_sf"/>
</dbReference>